<dbReference type="InterPro" id="IPR023635">
    <property type="entry name" value="Peptide_deformylase"/>
</dbReference>
<evidence type="ECO:0000256" key="2">
    <source>
        <dbReference type="HAMAP-Rule" id="MF_00163"/>
    </source>
</evidence>
<dbReference type="PANTHER" id="PTHR10458:SF22">
    <property type="entry name" value="PEPTIDE DEFORMYLASE"/>
    <property type="match status" value="1"/>
</dbReference>
<protein>
    <recommendedName>
        <fullName evidence="2">Peptide deformylase</fullName>
        <shortName evidence="2">PDF</shortName>
        <ecNumber evidence="2">3.5.1.88</ecNumber>
    </recommendedName>
    <alternativeName>
        <fullName evidence="2">Polypeptide deformylase</fullName>
    </alternativeName>
</protein>
<dbReference type="NCBIfam" id="NF001159">
    <property type="entry name" value="PRK00150.1-3"/>
    <property type="match status" value="1"/>
</dbReference>
<dbReference type="InterPro" id="IPR036821">
    <property type="entry name" value="Peptide_deformylase_sf"/>
</dbReference>
<keyword evidence="2" id="KW-0408">Iron</keyword>
<sequence>MKNLSIVVYPHPVLTVKAKPVGKIGRDEFDLIKQMIRVMYEEKGVGIAAPQVGVSKRIFVTTPDSERGKEKVYVNPVVLKSSGTQLGPEGCLSLPEVALEVRRFKHVELEYLDEAGKKIREALDDFEARVIQHELDHLDGKLIIDRIEFDQRQKVLSRYQRL</sequence>
<gene>
    <name evidence="2 3" type="primary">def</name>
    <name evidence="3" type="ORF">COV74_01915</name>
</gene>
<evidence type="ECO:0000313" key="4">
    <source>
        <dbReference type="Proteomes" id="UP000230859"/>
    </source>
</evidence>
<feature type="binding site" evidence="2">
    <location>
        <position position="137"/>
    </location>
    <ligand>
        <name>Fe cation</name>
        <dbReference type="ChEBI" id="CHEBI:24875"/>
    </ligand>
</feature>
<dbReference type="EMBL" id="PCVY01000016">
    <property type="protein sequence ID" value="PIQ87304.1"/>
    <property type="molecule type" value="Genomic_DNA"/>
</dbReference>
<dbReference type="PANTHER" id="PTHR10458">
    <property type="entry name" value="PEPTIDE DEFORMYLASE"/>
    <property type="match status" value="1"/>
</dbReference>
<keyword evidence="2" id="KW-0479">Metal-binding</keyword>
<dbReference type="NCBIfam" id="TIGR00079">
    <property type="entry name" value="pept_deformyl"/>
    <property type="match status" value="1"/>
</dbReference>
<evidence type="ECO:0000313" key="3">
    <source>
        <dbReference type="EMBL" id="PIQ87304.1"/>
    </source>
</evidence>
<dbReference type="GO" id="GO:0006412">
    <property type="term" value="P:translation"/>
    <property type="evidence" value="ECO:0007669"/>
    <property type="project" value="UniProtKB-UniRule"/>
</dbReference>
<dbReference type="Proteomes" id="UP000230859">
    <property type="component" value="Unassembled WGS sequence"/>
</dbReference>
<evidence type="ECO:0000256" key="1">
    <source>
        <dbReference type="ARBA" id="ARBA00010759"/>
    </source>
</evidence>
<feature type="active site" evidence="2">
    <location>
        <position position="134"/>
    </location>
</feature>
<accession>A0A2H0LUF3</accession>
<comment type="caution">
    <text evidence="3">The sequence shown here is derived from an EMBL/GenBank/DDBJ whole genome shotgun (WGS) entry which is preliminary data.</text>
</comment>
<comment type="cofactor">
    <cofactor evidence="2">
        <name>Fe(2+)</name>
        <dbReference type="ChEBI" id="CHEBI:29033"/>
    </cofactor>
    <text evidence="2">Binds 1 Fe(2+) ion.</text>
</comment>
<comment type="function">
    <text evidence="2">Removes the formyl group from the N-terminal Met of newly synthesized proteins. Requires at least a dipeptide for an efficient rate of reaction. N-terminal L-methionine is a prerequisite for activity but the enzyme has broad specificity at other positions.</text>
</comment>
<feature type="binding site" evidence="2">
    <location>
        <position position="133"/>
    </location>
    <ligand>
        <name>Fe cation</name>
        <dbReference type="ChEBI" id="CHEBI:24875"/>
    </ligand>
</feature>
<dbReference type="PIRSF" id="PIRSF004749">
    <property type="entry name" value="Pep_def"/>
    <property type="match status" value="1"/>
</dbReference>
<organism evidence="3 4">
    <name type="scientific">Candidatus Abzuiibacterium crystallinum</name>
    <dbReference type="NCBI Taxonomy" id="1974748"/>
    <lineage>
        <taxon>Bacteria</taxon>
        <taxon>Pseudomonadati</taxon>
        <taxon>Candidatus Omnitrophota</taxon>
        <taxon>Candidatus Abzuiibacterium</taxon>
    </lineage>
</organism>
<dbReference type="HAMAP" id="MF_00163">
    <property type="entry name" value="Pep_deformylase"/>
    <property type="match status" value="1"/>
</dbReference>
<keyword evidence="2" id="KW-0378">Hydrolase</keyword>
<reference evidence="3 4" key="1">
    <citation type="submission" date="2017-09" db="EMBL/GenBank/DDBJ databases">
        <title>Depth-based differentiation of microbial function through sediment-hosted aquifers and enrichment of novel symbionts in the deep terrestrial subsurface.</title>
        <authorList>
            <person name="Probst A.J."/>
            <person name="Ladd B."/>
            <person name="Jarett J.K."/>
            <person name="Geller-Mcgrath D.E."/>
            <person name="Sieber C.M."/>
            <person name="Emerson J.B."/>
            <person name="Anantharaman K."/>
            <person name="Thomas B.C."/>
            <person name="Malmstrom R."/>
            <person name="Stieglmeier M."/>
            <person name="Klingl A."/>
            <person name="Woyke T."/>
            <person name="Ryan C.M."/>
            <person name="Banfield J.F."/>
        </authorList>
    </citation>
    <scope>NUCLEOTIDE SEQUENCE [LARGE SCALE GENOMIC DNA]</scope>
    <source>
        <strain evidence="3">CG11_big_fil_rev_8_21_14_0_20_45_26</strain>
    </source>
</reference>
<dbReference type="AlphaFoldDB" id="A0A2H0LUF3"/>
<comment type="catalytic activity">
    <reaction evidence="2">
        <text>N-terminal N-formyl-L-methionyl-[peptide] + H2O = N-terminal L-methionyl-[peptide] + formate</text>
        <dbReference type="Rhea" id="RHEA:24420"/>
        <dbReference type="Rhea" id="RHEA-COMP:10639"/>
        <dbReference type="Rhea" id="RHEA-COMP:10640"/>
        <dbReference type="ChEBI" id="CHEBI:15377"/>
        <dbReference type="ChEBI" id="CHEBI:15740"/>
        <dbReference type="ChEBI" id="CHEBI:49298"/>
        <dbReference type="ChEBI" id="CHEBI:64731"/>
        <dbReference type="EC" id="3.5.1.88"/>
    </reaction>
</comment>
<dbReference type="Pfam" id="PF01327">
    <property type="entry name" value="Pep_deformylase"/>
    <property type="match status" value="1"/>
</dbReference>
<feature type="binding site" evidence="2">
    <location>
        <position position="91"/>
    </location>
    <ligand>
        <name>Fe cation</name>
        <dbReference type="ChEBI" id="CHEBI:24875"/>
    </ligand>
</feature>
<name>A0A2H0LUF3_9BACT</name>
<dbReference type="CDD" id="cd00487">
    <property type="entry name" value="Pep_deformylase"/>
    <property type="match status" value="1"/>
</dbReference>
<comment type="similarity">
    <text evidence="1 2">Belongs to the polypeptide deformylase family.</text>
</comment>
<dbReference type="SUPFAM" id="SSF56420">
    <property type="entry name" value="Peptide deformylase"/>
    <property type="match status" value="1"/>
</dbReference>
<dbReference type="PRINTS" id="PR01576">
    <property type="entry name" value="PDEFORMYLASE"/>
</dbReference>
<proteinExistence type="inferred from homology"/>
<dbReference type="GO" id="GO:0042586">
    <property type="term" value="F:peptide deformylase activity"/>
    <property type="evidence" value="ECO:0007669"/>
    <property type="project" value="UniProtKB-UniRule"/>
</dbReference>
<keyword evidence="2" id="KW-0648">Protein biosynthesis</keyword>
<dbReference type="GO" id="GO:0046872">
    <property type="term" value="F:metal ion binding"/>
    <property type="evidence" value="ECO:0007669"/>
    <property type="project" value="UniProtKB-KW"/>
</dbReference>
<dbReference type="EC" id="3.5.1.88" evidence="2"/>
<dbReference type="Gene3D" id="3.90.45.10">
    <property type="entry name" value="Peptide deformylase"/>
    <property type="match status" value="1"/>
</dbReference>